<evidence type="ECO:0000259" key="6">
    <source>
        <dbReference type="PROSITE" id="PS50885"/>
    </source>
</evidence>
<feature type="transmembrane region" description="Helical" evidence="4">
    <location>
        <begin position="12"/>
        <end position="34"/>
    </location>
</feature>
<dbReference type="InterPro" id="IPR024478">
    <property type="entry name" value="HlyB_4HB_MCP"/>
</dbReference>
<dbReference type="PROSITE" id="PS50111">
    <property type="entry name" value="CHEMOTAXIS_TRANSDUC_2"/>
    <property type="match status" value="1"/>
</dbReference>
<reference evidence="7 8" key="1">
    <citation type="submission" date="2022-08" db="EMBL/GenBank/DDBJ databases">
        <title>Reclassification of Massilia species as members of the genera Telluria, Duganella, Pseudoduganella, Mokoshia gen. nov. and Zemynaea gen. nov. using orthogonal and non-orthogonal genome-based approaches.</title>
        <authorList>
            <person name="Bowman J.P."/>
        </authorList>
    </citation>
    <scope>NUCLEOTIDE SEQUENCE [LARGE SCALE GENOMIC DNA]</scope>
    <source>
        <strain evidence="7 8">JCM 31661</strain>
    </source>
</reference>
<dbReference type="Pfam" id="PF00015">
    <property type="entry name" value="MCPsignal"/>
    <property type="match status" value="1"/>
</dbReference>
<dbReference type="InterPro" id="IPR047347">
    <property type="entry name" value="YvaQ-like_sensor"/>
</dbReference>
<accession>A0ABT2AT01</accession>
<dbReference type="CDD" id="cd19411">
    <property type="entry name" value="MCP2201-like_sensor"/>
    <property type="match status" value="1"/>
</dbReference>
<comment type="caution">
    <text evidence="7">The sequence shown here is derived from an EMBL/GenBank/DDBJ whole genome shotgun (WGS) entry which is preliminary data.</text>
</comment>
<dbReference type="Pfam" id="PF00672">
    <property type="entry name" value="HAMP"/>
    <property type="match status" value="1"/>
</dbReference>
<keyword evidence="4" id="KW-1133">Transmembrane helix</keyword>
<dbReference type="EMBL" id="JANUHA010000027">
    <property type="protein sequence ID" value="MCS0599362.1"/>
    <property type="molecule type" value="Genomic_DNA"/>
</dbReference>
<keyword evidence="4" id="KW-0472">Membrane</keyword>
<dbReference type="InterPro" id="IPR051310">
    <property type="entry name" value="MCP_chemotaxis"/>
</dbReference>
<organism evidence="7 8">
    <name type="scientific">Massilia agri</name>
    <dbReference type="NCBI Taxonomy" id="1886785"/>
    <lineage>
        <taxon>Bacteria</taxon>
        <taxon>Pseudomonadati</taxon>
        <taxon>Pseudomonadota</taxon>
        <taxon>Betaproteobacteria</taxon>
        <taxon>Burkholderiales</taxon>
        <taxon>Oxalobacteraceae</taxon>
        <taxon>Telluria group</taxon>
        <taxon>Massilia</taxon>
    </lineage>
</organism>
<feature type="domain" description="Methyl-accepting transducer" evidence="5">
    <location>
        <begin position="269"/>
        <end position="498"/>
    </location>
</feature>
<feature type="transmembrane region" description="Helical" evidence="4">
    <location>
        <begin position="190"/>
        <end position="210"/>
    </location>
</feature>
<evidence type="ECO:0000256" key="4">
    <source>
        <dbReference type="SAM" id="Phobius"/>
    </source>
</evidence>
<dbReference type="InterPro" id="IPR004089">
    <property type="entry name" value="MCPsignal_dom"/>
</dbReference>
<dbReference type="InterPro" id="IPR003660">
    <property type="entry name" value="HAMP_dom"/>
</dbReference>
<protein>
    <submittedName>
        <fullName evidence="7">Methyl-accepting chemotaxis protein</fullName>
    </submittedName>
</protein>
<dbReference type="CDD" id="cd11386">
    <property type="entry name" value="MCP_signal"/>
    <property type="match status" value="1"/>
</dbReference>
<keyword evidence="4" id="KW-0812">Transmembrane</keyword>
<keyword evidence="3" id="KW-0807">Transducer</keyword>
<keyword evidence="1" id="KW-0488">Methylation</keyword>
<dbReference type="Pfam" id="PF12729">
    <property type="entry name" value="4HB_MCP_1"/>
    <property type="match status" value="1"/>
</dbReference>
<dbReference type="SMART" id="SM00283">
    <property type="entry name" value="MA"/>
    <property type="match status" value="1"/>
</dbReference>
<dbReference type="PANTHER" id="PTHR43531:SF14">
    <property type="entry name" value="METHYL-ACCEPTING CHEMOTAXIS PROTEIN I-RELATED"/>
    <property type="match status" value="1"/>
</dbReference>
<evidence type="ECO:0000313" key="8">
    <source>
        <dbReference type="Proteomes" id="UP001206572"/>
    </source>
</evidence>
<proteinExistence type="inferred from homology"/>
<evidence type="ECO:0000256" key="3">
    <source>
        <dbReference type="PROSITE-ProRule" id="PRU00284"/>
    </source>
</evidence>
<dbReference type="PANTHER" id="PTHR43531">
    <property type="entry name" value="PROTEIN ICFG"/>
    <property type="match status" value="1"/>
</dbReference>
<evidence type="ECO:0000256" key="2">
    <source>
        <dbReference type="ARBA" id="ARBA00029447"/>
    </source>
</evidence>
<gene>
    <name evidence="7" type="ORF">NX780_23730</name>
</gene>
<dbReference type="PRINTS" id="PR00260">
    <property type="entry name" value="CHEMTRNSDUCR"/>
</dbReference>
<keyword evidence="8" id="KW-1185">Reference proteome</keyword>
<dbReference type="RefSeq" id="WP_258830357.1">
    <property type="nucleotide sequence ID" value="NZ_JANUHA010000027.1"/>
</dbReference>
<feature type="domain" description="HAMP" evidence="6">
    <location>
        <begin position="212"/>
        <end position="264"/>
    </location>
</feature>
<dbReference type="SUPFAM" id="SSF58104">
    <property type="entry name" value="Methyl-accepting chemotaxis protein (MCP) signaling domain"/>
    <property type="match status" value="1"/>
</dbReference>
<comment type="similarity">
    <text evidence="2">Belongs to the methyl-accepting chemotaxis (MCP) protein family.</text>
</comment>
<evidence type="ECO:0000256" key="1">
    <source>
        <dbReference type="ARBA" id="ARBA00022481"/>
    </source>
</evidence>
<dbReference type="Gene3D" id="1.10.287.950">
    <property type="entry name" value="Methyl-accepting chemotaxis protein"/>
    <property type="match status" value="1"/>
</dbReference>
<dbReference type="PROSITE" id="PS50885">
    <property type="entry name" value="HAMP"/>
    <property type="match status" value="1"/>
</dbReference>
<sequence length="534" mass="55731">MKLANFSIGKRLAVAFGIIGALLVLMALVGSIMLDRMKASSDTIVEERMPRIEAAQALLSDVNDIAIALRNVMLSADPADRAQQVQRVLEARASVDKTLAYFDRTLDRPKGRALLAQMQQENALYVAGQDKIVKFVNDGDLESARAFLSNELRPILGRLKGAAKELIGFQKTLTGQAADDAATAYTQSRLLTWSLGAFALMFAGVVAWAITGSIVKPVRRALEVANTVAAGDLTSTIDVDTRDETGQLLAALKAMNESLARTVGMVRAGTETIATAANEVAAGSQDLSSRTEQQASALEETASSMEEMTSTVRQSADHARQANELAHNASSIARQGGAVIGQVVATMDEIRSSADKIGEITGVIDGIAFQTNILALNAAVEAARAGEQGRGFAVVATEVRNLAQRSALAAKEIKELIGNSSAKVQGGSALVAQAGSTMADIVASVEKVTGIMGEISTAAIEQTAGIEQISQAVGQMDAVTQQNAALVEESAAASETMREQAVTLAASVAVFRLASQPAGAALGHEASGRLRLAA</sequence>
<dbReference type="Proteomes" id="UP001206572">
    <property type="component" value="Unassembled WGS sequence"/>
</dbReference>
<dbReference type="CDD" id="cd06225">
    <property type="entry name" value="HAMP"/>
    <property type="match status" value="1"/>
</dbReference>
<evidence type="ECO:0000313" key="7">
    <source>
        <dbReference type="EMBL" id="MCS0599362.1"/>
    </source>
</evidence>
<name>A0ABT2AT01_9BURK</name>
<dbReference type="InterPro" id="IPR004090">
    <property type="entry name" value="Chemotax_Me-accpt_rcpt"/>
</dbReference>
<evidence type="ECO:0000259" key="5">
    <source>
        <dbReference type="PROSITE" id="PS50111"/>
    </source>
</evidence>
<dbReference type="SMART" id="SM00304">
    <property type="entry name" value="HAMP"/>
    <property type="match status" value="2"/>
</dbReference>